<dbReference type="AlphaFoldDB" id="A0A365P0Z7"/>
<dbReference type="OrthoDB" id="750023at2"/>
<evidence type="ECO:0000313" key="2">
    <source>
        <dbReference type="Proteomes" id="UP000253319"/>
    </source>
</evidence>
<accession>A0A365P0Z7</accession>
<evidence type="ECO:0000313" key="1">
    <source>
        <dbReference type="EMBL" id="RBA28185.1"/>
    </source>
</evidence>
<organism evidence="1 2">
    <name type="scientific">Flavobacterium tibetense</name>
    <dbReference type="NCBI Taxonomy" id="2233533"/>
    <lineage>
        <taxon>Bacteria</taxon>
        <taxon>Pseudomonadati</taxon>
        <taxon>Bacteroidota</taxon>
        <taxon>Flavobacteriia</taxon>
        <taxon>Flavobacteriales</taxon>
        <taxon>Flavobacteriaceae</taxon>
        <taxon>Flavobacterium</taxon>
    </lineage>
</organism>
<comment type="caution">
    <text evidence="1">The sequence shown here is derived from an EMBL/GenBank/DDBJ whole genome shotgun (WGS) entry which is preliminary data.</text>
</comment>
<proteinExistence type="predicted"/>
<dbReference type="EMBL" id="QLST01000009">
    <property type="protein sequence ID" value="RBA28185.1"/>
    <property type="molecule type" value="Genomic_DNA"/>
</dbReference>
<dbReference type="RefSeq" id="WP_113989229.1">
    <property type="nucleotide sequence ID" value="NZ_QLST01000009.1"/>
</dbReference>
<protein>
    <submittedName>
        <fullName evidence="1">Uncharacterized protein</fullName>
    </submittedName>
</protein>
<name>A0A365P0Z7_9FLAO</name>
<reference evidence="1 2" key="1">
    <citation type="submission" date="2018-06" db="EMBL/GenBank/DDBJ databases">
        <title>Flavobacterium tibetense sp. nov., isolated from a wetland YonghuCo on Tibetan Plateau.</title>
        <authorList>
            <person name="Xing P."/>
            <person name="Phurbu D."/>
            <person name="Lu H."/>
        </authorList>
    </citation>
    <scope>NUCLEOTIDE SEQUENCE [LARGE SCALE GENOMIC DNA]</scope>
    <source>
        <strain evidence="1 2">YH5</strain>
    </source>
</reference>
<gene>
    <name evidence="1" type="ORF">DPN68_08505</name>
</gene>
<keyword evidence="2" id="KW-1185">Reference proteome</keyword>
<sequence length="230" mass="26499">MKKITQVLVAFTIFFGMGMAEASEKRVFDDVGRRFRPVDYRHAEPIVFVERGIEFYVFPNGEFDFNTVRTATPNRPRGNSFNTTFGAPNVHNYHGTSNAGVRIEHDHFGRVRRIGNVFINYDAFGRIRRAGSVYMRYNSFALTQVGNLRIVYNRRGQIISVYGTVNGFNHGYVYNPGGFGGNTYYNTNGFDNDDFEGDFYYYRTDGTKAKMAEEDVKEIEREATSLRNRR</sequence>
<dbReference type="Proteomes" id="UP000253319">
    <property type="component" value="Unassembled WGS sequence"/>
</dbReference>